<dbReference type="InterPro" id="IPR036390">
    <property type="entry name" value="WH_DNA-bd_sf"/>
</dbReference>
<dbReference type="PANTHER" id="PTHR30537">
    <property type="entry name" value="HTH-TYPE TRANSCRIPTIONAL REGULATOR"/>
    <property type="match status" value="1"/>
</dbReference>
<protein>
    <submittedName>
        <fullName evidence="6">LysR family transcriptional regulator</fullName>
    </submittedName>
</protein>
<proteinExistence type="inferred from homology"/>
<sequence length="310" mass="33429">MDRLEAMSLLIETVECGSMSAAGRKLGTPVATLSRKLSDLEAHLGVRLLTRSTRKLELTEAGLAYLAASRRILEQVGEAEKEAAGEYLVPRGELLLTAPLSFGRRHVLPVANEFLAQHPDISVRLALSDEHLDLVGQHVDLAVRLGGLTDSQLIARRVGAMPWVIVASPDFLAAHGEPKTPDDLNGMPCVGVDFINLATWWRFRVPDASTDHNVRVKCRLAVTTGEGAVDAAIAGVGLTQTLLYQAAPAIAAGQLKVVLADYEAAPLPVSIVYTGRGKMPLKTRSFLDFAAPRLKREIDQLDRQTGFSVA</sequence>
<keyword evidence="4" id="KW-0804">Transcription</keyword>
<dbReference type="SUPFAM" id="SSF53850">
    <property type="entry name" value="Periplasmic binding protein-like II"/>
    <property type="match status" value="1"/>
</dbReference>
<dbReference type="KEGG" id="sya:A6768_08235"/>
<evidence type="ECO:0000259" key="5">
    <source>
        <dbReference type="PROSITE" id="PS50931"/>
    </source>
</evidence>
<organism evidence="6 7">
    <name type="scientific">Sphingobium yanoikuyae</name>
    <name type="common">Sphingomonas yanoikuyae</name>
    <dbReference type="NCBI Taxonomy" id="13690"/>
    <lineage>
        <taxon>Bacteria</taxon>
        <taxon>Pseudomonadati</taxon>
        <taxon>Pseudomonadota</taxon>
        <taxon>Alphaproteobacteria</taxon>
        <taxon>Sphingomonadales</taxon>
        <taxon>Sphingomonadaceae</taxon>
        <taxon>Sphingobium</taxon>
    </lineage>
</organism>
<dbReference type="Pfam" id="PF03466">
    <property type="entry name" value="LysR_substrate"/>
    <property type="match status" value="1"/>
</dbReference>
<gene>
    <name evidence="6" type="ORF">A6768_08235</name>
</gene>
<dbReference type="FunFam" id="1.10.10.10:FF:000001">
    <property type="entry name" value="LysR family transcriptional regulator"/>
    <property type="match status" value="1"/>
</dbReference>
<name>A0A291N796_SPHYA</name>
<dbReference type="PANTHER" id="PTHR30537:SF5">
    <property type="entry name" value="HTH-TYPE TRANSCRIPTIONAL ACTIVATOR TTDR-RELATED"/>
    <property type="match status" value="1"/>
</dbReference>
<dbReference type="GO" id="GO:0003700">
    <property type="term" value="F:DNA-binding transcription factor activity"/>
    <property type="evidence" value="ECO:0007669"/>
    <property type="project" value="InterPro"/>
</dbReference>
<keyword evidence="2" id="KW-0805">Transcription regulation</keyword>
<keyword evidence="3" id="KW-0238">DNA-binding</keyword>
<dbReference type="AlphaFoldDB" id="A0A291N796"/>
<dbReference type="CDD" id="cd08471">
    <property type="entry name" value="PBP2_CrgA_like_2"/>
    <property type="match status" value="1"/>
</dbReference>
<evidence type="ECO:0000256" key="2">
    <source>
        <dbReference type="ARBA" id="ARBA00023015"/>
    </source>
</evidence>
<dbReference type="EMBL" id="CP023741">
    <property type="protein sequence ID" value="ATI83212.1"/>
    <property type="molecule type" value="Genomic_DNA"/>
</dbReference>
<dbReference type="InterPro" id="IPR005119">
    <property type="entry name" value="LysR_subst-bd"/>
</dbReference>
<dbReference type="PROSITE" id="PS50931">
    <property type="entry name" value="HTH_LYSR"/>
    <property type="match status" value="1"/>
</dbReference>
<dbReference type="GO" id="GO:0006351">
    <property type="term" value="P:DNA-templated transcription"/>
    <property type="evidence" value="ECO:0007669"/>
    <property type="project" value="TreeGrafter"/>
</dbReference>
<dbReference type="InterPro" id="IPR058163">
    <property type="entry name" value="LysR-type_TF_proteobact-type"/>
</dbReference>
<dbReference type="InterPro" id="IPR000847">
    <property type="entry name" value="LysR_HTH_N"/>
</dbReference>
<evidence type="ECO:0000313" key="6">
    <source>
        <dbReference type="EMBL" id="ATI83212.1"/>
    </source>
</evidence>
<reference evidence="6 7" key="1">
    <citation type="submission" date="2017-10" db="EMBL/GenBank/DDBJ databases">
        <title>Sphingobium yanoikuyae S72.</title>
        <authorList>
            <person name="Sanchez E."/>
            <person name="Bustos P."/>
            <person name="Mendoza P."/>
            <person name="Guo X."/>
            <person name="Mendoza A."/>
        </authorList>
    </citation>
    <scope>NUCLEOTIDE SEQUENCE [LARGE SCALE GENOMIC DNA]</scope>
    <source>
        <strain evidence="6 7">S72</strain>
    </source>
</reference>
<accession>A0A291N796</accession>
<evidence type="ECO:0000313" key="7">
    <source>
        <dbReference type="Proteomes" id="UP000219422"/>
    </source>
</evidence>
<feature type="domain" description="HTH lysR-type" evidence="5">
    <location>
        <begin position="1"/>
        <end position="59"/>
    </location>
</feature>
<evidence type="ECO:0000256" key="4">
    <source>
        <dbReference type="ARBA" id="ARBA00023163"/>
    </source>
</evidence>
<dbReference type="Gene3D" id="3.40.190.290">
    <property type="match status" value="1"/>
</dbReference>
<dbReference type="Pfam" id="PF00126">
    <property type="entry name" value="HTH_1"/>
    <property type="match status" value="1"/>
</dbReference>
<dbReference type="InterPro" id="IPR036388">
    <property type="entry name" value="WH-like_DNA-bd_sf"/>
</dbReference>
<dbReference type="Gene3D" id="1.10.10.10">
    <property type="entry name" value="Winged helix-like DNA-binding domain superfamily/Winged helix DNA-binding domain"/>
    <property type="match status" value="1"/>
</dbReference>
<dbReference type="GO" id="GO:0043565">
    <property type="term" value="F:sequence-specific DNA binding"/>
    <property type="evidence" value="ECO:0007669"/>
    <property type="project" value="TreeGrafter"/>
</dbReference>
<dbReference type="SUPFAM" id="SSF46785">
    <property type="entry name" value="Winged helix' DNA-binding domain"/>
    <property type="match status" value="1"/>
</dbReference>
<comment type="similarity">
    <text evidence="1">Belongs to the LysR transcriptional regulatory family.</text>
</comment>
<dbReference type="Proteomes" id="UP000219422">
    <property type="component" value="Chromosome"/>
</dbReference>
<evidence type="ECO:0000256" key="3">
    <source>
        <dbReference type="ARBA" id="ARBA00023125"/>
    </source>
</evidence>
<evidence type="ECO:0000256" key="1">
    <source>
        <dbReference type="ARBA" id="ARBA00009437"/>
    </source>
</evidence>